<evidence type="ECO:0000313" key="6">
    <source>
        <dbReference type="EMBL" id="XBH08838.1"/>
    </source>
</evidence>
<accession>A0AAU7CUW0</accession>
<dbReference type="Gene3D" id="2.30.110.10">
    <property type="entry name" value="Electron Transport, Fmn-binding Protein, Chain A"/>
    <property type="match status" value="1"/>
</dbReference>
<accession>A0AAU7D318</accession>
<comment type="cofactor">
    <cofactor evidence="1">
        <name>FMN</name>
        <dbReference type="ChEBI" id="CHEBI:58210"/>
    </cofactor>
</comment>
<dbReference type="EMBL" id="CP121194">
    <property type="protein sequence ID" value="XBH08838.1"/>
    <property type="molecule type" value="Genomic_DNA"/>
</dbReference>
<dbReference type="SUPFAM" id="SSF50475">
    <property type="entry name" value="FMN-binding split barrel"/>
    <property type="match status" value="1"/>
</dbReference>
<dbReference type="EC" id="1.5.1.-" evidence="6"/>
<evidence type="ECO:0000313" key="7">
    <source>
        <dbReference type="EMBL" id="XBH12059.1"/>
    </source>
</evidence>
<dbReference type="KEGG" id="epl:P4G45_10055"/>
<evidence type="ECO:0000256" key="1">
    <source>
        <dbReference type="ARBA" id="ARBA00001917"/>
    </source>
</evidence>
<dbReference type="PANTHER" id="PTHR33798">
    <property type="entry name" value="FLAVOPROTEIN OXYGENASE"/>
    <property type="match status" value="1"/>
</dbReference>
<protein>
    <submittedName>
        <fullName evidence="6">Flavin reductase family protein</fullName>
        <ecNumber evidence="6">1.5.1.-</ecNumber>
    </submittedName>
</protein>
<organism evidence="6">
    <name type="scientific">Edaphobacter paludis</name>
    <dbReference type="NCBI Taxonomy" id="3035702"/>
    <lineage>
        <taxon>Bacteria</taxon>
        <taxon>Pseudomonadati</taxon>
        <taxon>Acidobacteriota</taxon>
        <taxon>Terriglobia</taxon>
        <taxon>Terriglobales</taxon>
        <taxon>Acidobacteriaceae</taxon>
        <taxon>Edaphobacter</taxon>
    </lineage>
</organism>
<evidence type="ECO:0000256" key="3">
    <source>
        <dbReference type="ARBA" id="ARBA00022643"/>
    </source>
</evidence>
<keyword evidence="6" id="KW-0560">Oxidoreductase</keyword>
<dbReference type="InterPro" id="IPR012349">
    <property type="entry name" value="Split_barrel_FMN-bd"/>
</dbReference>
<dbReference type="EMBL" id="CP121195">
    <property type="protein sequence ID" value="XBH12059.1"/>
    <property type="molecule type" value="Genomic_DNA"/>
</dbReference>
<evidence type="ECO:0000259" key="5">
    <source>
        <dbReference type="SMART" id="SM00903"/>
    </source>
</evidence>
<dbReference type="RefSeq" id="WP_348266348.1">
    <property type="nucleotide sequence ID" value="NZ_CP121194.1"/>
</dbReference>
<dbReference type="SMART" id="SM00903">
    <property type="entry name" value="Flavin_Reduct"/>
    <property type="match status" value="1"/>
</dbReference>
<dbReference type="Pfam" id="PF01613">
    <property type="entry name" value="Flavin_Reduct"/>
    <property type="match status" value="1"/>
</dbReference>
<reference evidence="6" key="1">
    <citation type="submission" date="2023-03" db="EMBL/GenBank/DDBJ databases">
        <title>Edaphobacter sp.</title>
        <authorList>
            <person name="Huber K.J."/>
            <person name="Papendorf J."/>
            <person name="Pilke C."/>
            <person name="Bunk B."/>
            <person name="Sproeer C."/>
            <person name="Pester M."/>
        </authorList>
    </citation>
    <scope>NUCLEOTIDE SEQUENCE</scope>
    <source>
        <strain evidence="6">DSM 109919</strain>
        <strain evidence="7">DSM 109920</strain>
    </source>
</reference>
<keyword evidence="2" id="KW-0285">Flavoprotein</keyword>
<sequence>MYPLIAHTVGVEEHWESPMKINMEEATARQTYNLLIGLVAPRPIAWVTSMNEEGGLNAAPFSAYNYLCTDPPIIGIGVTDRPTGGFVPKDTARNIRRTGEFVVNVVTEDLIRQMNICATDFPAEFNELEMAGLSTAPSQVVKVPRIEQVHAALECREYTTMEIGRSRIILGRVVAIYVEDKFVDPAGPYVLAEELHAIGRMNGLGSYVKTRESFLTVPRISYEEWKQGKR</sequence>
<dbReference type="InterPro" id="IPR002563">
    <property type="entry name" value="Flavin_Rdtase-like_dom"/>
</dbReference>
<dbReference type="PANTHER" id="PTHR33798:SF5">
    <property type="entry name" value="FLAVIN REDUCTASE LIKE DOMAIN-CONTAINING PROTEIN"/>
    <property type="match status" value="1"/>
</dbReference>
<evidence type="ECO:0000256" key="2">
    <source>
        <dbReference type="ARBA" id="ARBA00022630"/>
    </source>
</evidence>
<name>A0AAU7CUW0_9BACT</name>
<evidence type="ECO:0000256" key="4">
    <source>
        <dbReference type="ARBA" id="ARBA00038054"/>
    </source>
</evidence>
<gene>
    <name evidence="6" type="ORF">P4G45_10055</name>
    <name evidence="7" type="ORF">P8936_10080</name>
</gene>
<dbReference type="GO" id="GO:0016646">
    <property type="term" value="F:oxidoreductase activity, acting on the CH-NH group of donors, NAD or NADP as acceptor"/>
    <property type="evidence" value="ECO:0007669"/>
    <property type="project" value="UniProtKB-ARBA"/>
</dbReference>
<feature type="domain" description="Flavin reductase like" evidence="5">
    <location>
        <begin position="38"/>
        <end position="191"/>
    </location>
</feature>
<dbReference type="AlphaFoldDB" id="A0AAU7CUW0"/>
<keyword evidence="3" id="KW-0288">FMN</keyword>
<proteinExistence type="inferred from homology"/>
<comment type="similarity">
    <text evidence="4">Belongs to the flavoredoxin family.</text>
</comment>
<dbReference type="GO" id="GO:0010181">
    <property type="term" value="F:FMN binding"/>
    <property type="evidence" value="ECO:0007669"/>
    <property type="project" value="InterPro"/>
</dbReference>